<evidence type="ECO:0000256" key="2">
    <source>
        <dbReference type="SAM" id="MobiDB-lite"/>
    </source>
</evidence>
<protein>
    <submittedName>
        <fullName evidence="3">Uncharacterized protein</fullName>
    </submittedName>
</protein>
<dbReference type="VEuPathDB" id="TrichDB:TRFO_23416"/>
<dbReference type="AlphaFoldDB" id="A0A1J4KFL9"/>
<feature type="region of interest" description="Disordered" evidence="2">
    <location>
        <begin position="1"/>
        <end position="26"/>
    </location>
</feature>
<evidence type="ECO:0000256" key="1">
    <source>
        <dbReference type="SAM" id="Coils"/>
    </source>
</evidence>
<reference evidence="3" key="1">
    <citation type="submission" date="2016-10" db="EMBL/GenBank/DDBJ databases">
        <authorList>
            <person name="Benchimol M."/>
            <person name="Almeida L.G."/>
            <person name="Vasconcelos A.T."/>
            <person name="Perreira-Neves A."/>
            <person name="Rosa I.A."/>
            <person name="Tasca T."/>
            <person name="Bogo M.R."/>
            <person name="de Souza W."/>
        </authorList>
    </citation>
    <scope>NUCLEOTIDE SEQUENCE [LARGE SCALE GENOMIC DNA]</scope>
    <source>
        <strain evidence="3">K</strain>
    </source>
</reference>
<organism evidence="3 4">
    <name type="scientific">Tritrichomonas foetus</name>
    <dbReference type="NCBI Taxonomy" id="1144522"/>
    <lineage>
        <taxon>Eukaryota</taxon>
        <taxon>Metamonada</taxon>
        <taxon>Parabasalia</taxon>
        <taxon>Tritrichomonadida</taxon>
        <taxon>Tritrichomonadidae</taxon>
        <taxon>Tritrichomonas</taxon>
    </lineage>
</organism>
<accession>A0A1J4KFL9</accession>
<comment type="caution">
    <text evidence="3">The sequence shown here is derived from an EMBL/GenBank/DDBJ whole genome shotgun (WGS) entry which is preliminary data.</text>
</comment>
<dbReference type="Proteomes" id="UP000179807">
    <property type="component" value="Unassembled WGS sequence"/>
</dbReference>
<feature type="compositionally biased region" description="Polar residues" evidence="2">
    <location>
        <begin position="1"/>
        <end position="23"/>
    </location>
</feature>
<evidence type="ECO:0000313" key="4">
    <source>
        <dbReference type="Proteomes" id="UP000179807"/>
    </source>
</evidence>
<name>A0A1J4KFL9_9EUKA</name>
<sequence length="130" mass="15459">MSRNPFNNDKPTNYGDENNSQREAMQKKLLHDANQLLEYISIEMTVGSQMDATKKQIKDLTKMCKDEDRMIMDLEDQIHEEERIADQLDQTGNPQDDVDTKNTDYIVQLEEKLQELYEEKNRLLKNRRHK</sequence>
<gene>
    <name evidence="3" type="ORF">TRFO_23416</name>
</gene>
<dbReference type="EMBL" id="MLAK01000676">
    <property type="protein sequence ID" value="OHT08141.1"/>
    <property type="molecule type" value="Genomic_DNA"/>
</dbReference>
<dbReference type="RefSeq" id="XP_068361277.1">
    <property type="nucleotide sequence ID" value="XM_068503136.1"/>
</dbReference>
<keyword evidence="1" id="KW-0175">Coiled coil</keyword>
<feature type="coiled-coil region" evidence="1">
    <location>
        <begin position="57"/>
        <end position="126"/>
    </location>
</feature>
<evidence type="ECO:0000313" key="3">
    <source>
        <dbReference type="EMBL" id="OHT08141.1"/>
    </source>
</evidence>
<keyword evidence="4" id="KW-1185">Reference proteome</keyword>
<dbReference type="GeneID" id="94837840"/>
<proteinExistence type="predicted"/>